<evidence type="ECO:0008006" key="10">
    <source>
        <dbReference type="Google" id="ProtNLM"/>
    </source>
</evidence>
<sequence>MWNVVYLLVFIISFSLALILTGFFRKVALNKGLVDRPAPRKVHQVPTPLLGGAGVISAFLLTVGLGLLSAFLLFKLAEGPGSYPWGPQCQIGEYLKEVIRHLPGALGVLPRLLIILSGGVLVFLFGLLDDIVGIKAGWKLLGQTLIGSLLFFWDLR</sequence>
<organism evidence="8 9">
    <name type="scientific">bacterium (Candidatus Ratteibacteria) CG23_combo_of_CG06-09_8_20_14_all_48_7</name>
    <dbReference type="NCBI Taxonomy" id="2014292"/>
    <lineage>
        <taxon>Bacteria</taxon>
        <taxon>Candidatus Ratteibacteria</taxon>
    </lineage>
</organism>
<keyword evidence="2" id="KW-1003">Cell membrane</keyword>
<name>A0A2G9YBG7_9BACT</name>
<dbReference type="Proteomes" id="UP000230392">
    <property type="component" value="Unassembled WGS sequence"/>
</dbReference>
<evidence type="ECO:0000256" key="2">
    <source>
        <dbReference type="ARBA" id="ARBA00022475"/>
    </source>
</evidence>
<evidence type="ECO:0000256" key="6">
    <source>
        <dbReference type="ARBA" id="ARBA00023136"/>
    </source>
</evidence>
<proteinExistence type="predicted"/>
<evidence type="ECO:0000256" key="7">
    <source>
        <dbReference type="SAM" id="Phobius"/>
    </source>
</evidence>
<keyword evidence="5 7" id="KW-1133">Transmembrane helix</keyword>
<evidence type="ECO:0000256" key="3">
    <source>
        <dbReference type="ARBA" id="ARBA00022679"/>
    </source>
</evidence>
<dbReference type="GO" id="GO:0016780">
    <property type="term" value="F:phosphotransferase activity, for other substituted phosphate groups"/>
    <property type="evidence" value="ECO:0007669"/>
    <property type="project" value="InterPro"/>
</dbReference>
<comment type="caution">
    <text evidence="8">The sequence shown here is derived from an EMBL/GenBank/DDBJ whole genome shotgun (WGS) entry which is preliminary data.</text>
</comment>
<evidence type="ECO:0000313" key="8">
    <source>
        <dbReference type="EMBL" id="PIP16568.1"/>
    </source>
</evidence>
<keyword evidence="4 7" id="KW-0812">Transmembrane</keyword>
<dbReference type="PANTHER" id="PTHR22926:SF3">
    <property type="entry name" value="UNDECAPRENYL-PHOSPHATE ALPHA-N-ACETYLGLUCOSAMINYL 1-PHOSPHATE TRANSFERASE"/>
    <property type="match status" value="1"/>
</dbReference>
<evidence type="ECO:0000256" key="1">
    <source>
        <dbReference type="ARBA" id="ARBA00004651"/>
    </source>
</evidence>
<comment type="subcellular location">
    <subcellularLocation>
        <location evidence="1">Cell membrane</location>
        <topology evidence="1">Multi-pass membrane protein</topology>
    </subcellularLocation>
</comment>
<feature type="transmembrane region" description="Helical" evidence="7">
    <location>
        <begin position="49"/>
        <end position="74"/>
    </location>
</feature>
<dbReference type="GO" id="GO:0044038">
    <property type="term" value="P:cell wall macromolecule biosynthetic process"/>
    <property type="evidence" value="ECO:0007669"/>
    <property type="project" value="TreeGrafter"/>
</dbReference>
<dbReference type="InterPro" id="IPR000715">
    <property type="entry name" value="Glycosyl_transferase_4"/>
</dbReference>
<dbReference type="GO" id="GO:0071555">
    <property type="term" value="P:cell wall organization"/>
    <property type="evidence" value="ECO:0007669"/>
    <property type="project" value="TreeGrafter"/>
</dbReference>
<reference evidence="8 9" key="1">
    <citation type="submission" date="2017-09" db="EMBL/GenBank/DDBJ databases">
        <title>Depth-based differentiation of microbial function through sediment-hosted aquifers and enrichment of novel symbionts in the deep terrestrial subsurface.</title>
        <authorList>
            <person name="Probst A.J."/>
            <person name="Ladd B."/>
            <person name="Jarett J.K."/>
            <person name="Geller-Mcgrath D.E."/>
            <person name="Sieber C.M."/>
            <person name="Emerson J.B."/>
            <person name="Anantharaman K."/>
            <person name="Thomas B.C."/>
            <person name="Malmstrom R."/>
            <person name="Stieglmeier M."/>
            <person name="Klingl A."/>
            <person name="Woyke T."/>
            <person name="Ryan C.M."/>
            <person name="Banfield J.F."/>
        </authorList>
    </citation>
    <scope>NUCLEOTIDE SEQUENCE [LARGE SCALE GENOMIC DNA]</scope>
    <source>
        <strain evidence="8">CG23_combo_of_CG06-09_8_20_14_all_48_7</strain>
    </source>
</reference>
<dbReference type="GO" id="GO:0005886">
    <property type="term" value="C:plasma membrane"/>
    <property type="evidence" value="ECO:0007669"/>
    <property type="project" value="UniProtKB-SubCell"/>
</dbReference>
<gene>
    <name evidence="8" type="ORF">COX46_01430</name>
</gene>
<feature type="transmembrane region" description="Helical" evidence="7">
    <location>
        <begin position="108"/>
        <end position="129"/>
    </location>
</feature>
<protein>
    <recommendedName>
        <fullName evidence="10">Undecaprenyl-phosphate alpha-N-acetylglucosaminyl 1-phosphate transferase</fullName>
    </recommendedName>
</protein>
<feature type="transmembrane region" description="Helical" evidence="7">
    <location>
        <begin position="136"/>
        <end position="153"/>
    </location>
</feature>
<evidence type="ECO:0000313" key="9">
    <source>
        <dbReference type="Proteomes" id="UP000230392"/>
    </source>
</evidence>
<evidence type="ECO:0000256" key="4">
    <source>
        <dbReference type="ARBA" id="ARBA00022692"/>
    </source>
</evidence>
<accession>A0A2G9YBG7</accession>
<dbReference type="PANTHER" id="PTHR22926">
    <property type="entry name" value="PHOSPHO-N-ACETYLMURAMOYL-PENTAPEPTIDE-TRANSFERASE"/>
    <property type="match status" value="1"/>
</dbReference>
<keyword evidence="3" id="KW-0808">Transferase</keyword>
<feature type="non-terminal residue" evidence="8">
    <location>
        <position position="156"/>
    </location>
</feature>
<evidence type="ECO:0000256" key="5">
    <source>
        <dbReference type="ARBA" id="ARBA00022989"/>
    </source>
</evidence>
<feature type="transmembrane region" description="Helical" evidence="7">
    <location>
        <begin position="6"/>
        <end position="28"/>
    </location>
</feature>
<dbReference type="AlphaFoldDB" id="A0A2G9YBG7"/>
<dbReference type="EMBL" id="PCRF01000066">
    <property type="protein sequence ID" value="PIP16568.1"/>
    <property type="molecule type" value="Genomic_DNA"/>
</dbReference>
<dbReference type="GO" id="GO:0009103">
    <property type="term" value="P:lipopolysaccharide biosynthetic process"/>
    <property type="evidence" value="ECO:0007669"/>
    <property type="project" value="TreeGrafter"/>
</dbReference>
<keyword evidence="6 7" id="KW-0472">Membrane</keyword>